<gene>
    <name evidence="2" type="ORF">COO59_11190</name>
</gene>
<protein>
    <submittedName>
        <fullName evidence="2">Uncharacterized protein</fullName>
    </submittedName>
</protein>
<keyword evidence="1" id="KW-1133">Transmembrane helix</keyword>
<feature type="transmembrane region" description="Helical" evidence="1">
    <location>
        <begin position="12"/>
        <end position="31"/>
    </location>
</feature>
<evidence type="ECO:0000256" key="1">
    <source>
        <dbReference type="SAM" id="Phobius"/>
    </source>
</evidence>
<proteinExistence type="predicted"/>
<evidence type="ECO:0000313" key="2">
    <source>
        <dbReference type="EMBL" id="PNS11577.1"/>
    </source>
</evidence>
<dbReference type="EMBL" id="NWUO01000007">
    <property type="protein sequence ID" value="PNS11577.1"/>
    <property type="molecule type" value="Genomic_DNA"/>
</dbReference>
<keyword evidence="1" id="KW-0472">Membrane</keyword>
<keyword evidence="3" id="KW-1185">Reference proteome</keyword>
<sequence length="61" mass="7279">MFKTLKNTFIDMLMDFIFILLIIAIPVIYYIIIPNHWGKLTIVTIPALCWYWGKLHVKLIK</sequence>
<evidence type="ECO:0000313" key="3">
    <source>
        <dbReference type="Proteomes" id="UP000236345"/>
    </source>
</evidence>
<organism evidence="2 3">
    <name type="scientific">Mixta theicola</name>
    <dbReference type="NCBI Taxonomy" id="1458355"/>
    <lineage>
        <taxon>Bacteria</taxon>
        <taxon>Pseudomonadati</taxon>
        <taxon>Pseudomonadota</taxon>
        <taxon>Gammaproteobacteria</taxon>
        <taxon>Enterobacterales</taxon>
        <taxon>Erwiniaceae</taxon>
        <taxon>Mixta</taxon>
    </lineage>
</organism>
<comment type="caution">
    <text evidence="2">The sequence shown here is derived from an EMBL/GenBank/DDBJ whole genome shotgun (WGS) entry which is preliminary data.</text>
</comment>
<name>A0A2K1Q9C2_9GAMM</name>
<keyword evidence="1" id="KW-0812">Transmembrane</keyword>
<dbReference type="AlphaFoldDB" id="A0A2K1Q9C2"/>
<dbReference type="Proteomes" id="UP000236345">
    <property type="component" value="Unassembled WGS sequence"/>
</dbReference>
<accession>A0A2K1Q9C2</accession>
<reference evidence="3" key="1">
    <citation type="submission" date="2017-09" db="EMBL/GenBank/DDBJ databases">
        <authorList>
            <person name="Palmer M."/>
            <person name="Steenkamp E.T."/>
            <person name="Coetzee M.P."/>
            <person name="Avontuur J.R."/>
            <person name="Van Zyl E."/>
            <person name="Chan W.-Y."/>
            <person name="Blom J."/>
            <person name="Venter S.N."/>
        </authorList>
    </citation>
    <scope>NUCLEOTIDE SEQUENCE [LARGE SCALE GENOMIC DNA]</scope>
    <source>
        <strain evidence="3">QC88-366</strain>
    </source>
</reference>